<reference evidence="2" key="1">
    <citation type="submission" date="2020-12" db="EMBL/GenBank/DDBJ databases">
        <title>Metabolic potential, ecology and presence of endohyphal bacteria is reflected in genomic diversity of Mucoromycotina.</title>
        <authorList>
            <person name="Muszewska A."/>
            <person name="Okrasinska A."/>
            <person name="Steczkiewicz K."/>
            <person name="Drgas O."/>
            <person name="Orlowska M."/>
            <person name="Perlinska-Lenart U."/>
            <person name="Aleksandrzak-Piekarczyk T."/>
            <person name="Szatraj K."/>
            <person name="Zielenkiewicz U."/>
            <person name="Pilsyk S."/>
            <person name="Malc E."/>
            <person name="Mieczkowski P."/>
            <person name="Kruszewska J.S."/>
            <person name="Biernat P."/>
            <person name="Pawlowska J."/>
        </authorList>
    </citation>
    <scope>NUCLEOTIDE SEQUENCE</scope>
    <source>
        <strain evidence="2">WA0000067209</strain>
    </source>
</reference>
<accession>A0A8H7U6R9</accession>
<organism evidence="2 3">
    <name type="scientific">Mortierella isabellina</name>
    <name type="common">Filamentous fungus</name>
    <name type="synonym">Umbelopsis isabellina</name>
    <dbReference type="NCBI Taxonomy" id="91625"/>
    <lineage>
        <taxon>Eukaryota</taxon>
        <taxon>Fungi</taxon>
        <taxon>Fungi incertae sedis</taxon>
        <taxon>Mucoromycota</taxon>
        <taxon>Mucoromycotina</taxon>
        <taxon>Umbelopsidomycetes</taxon>
        <taxon>Umbelopsidales</taxon>
        <taxon>Umbelopsidaceae</taxon>
        <taxon>Umbelopsis</taxon>
    </lineage>
</organism>
<evidence type="ECO:0000256" key="1">
    <source>
        <dbReference type="ARBA" id="ARBA00023002"/>
    </source>
</evidence>
<dbReference type="PANTHER" id="PTHR47534:SF3">
    <property type="entry name" value="ALCOHOL DEHYDROGENASE-LIKE C-TERMINAL DOMAIN-CONTAINING PROTEIN"/>
    <property type="match status" value="1"/>
</dbReference>
<dbReference type="AlphaFoldDB" id="A0A8H7U6R9"/>
<comment type="caution">
    <text evidence="2">The sequence shown here is derived from an EMBL/GenBank/DDBJ whole genome shotgun (WGS) entry which is preliminary data.</text>
</comment>
<proteinExistence type="predicted"/>
<name>A0A8H7U6R9_MORIS</name>
<dbReference type="OrthoDB" id="2898509at2759"/>
<keyword evidence="3" id="KW-1185">Reference proteome</keyword>
<dbReference type="GO" id="GO:0016491">
    <property type="term" value="F:oxidoreductase activity"/>
    <property type="evidence" value="ECO:0007669"/>
    <property type="project" value="UniProtKB-KW"/>
</dbReference>
<dbReference type="Pfam" id="PF00106">
    <property type="entry name" value="adh_short"/>
    <property type="match status" value="1"/>
</dbReference>
<evidence type="ECO:0000313" key="3">
    <source>
        <dbReference type="Proteomes" id="UP000654370"/>
    </source>
</evidence>
<sequence length="307" mass="34384">MVKLAEASSFNAEYFRGRQINAVLVGGTAGIGKGIALKLAAYSPNPVITICGRNEKTAQETIQELKKINDKGTYDFERCDMTLLNESRDLAKRITAKYTKINLLVITSGFLSFDPYVETEDGMDSRFTISCAARFLLTYYLVPLLQAAAKKGETAAALSVLSAGQGKKFIIDDISLKENFNLSTAMGRHHGVLNDIMAENFSNHYPEVSFHHSYPGVVKTELTNTLPWYVRYPSALLGYFAMSIEDCGDYSLYGIASHLKEKTGFWSLIKQDGENVQPTKFQTKEARDKSWNWFMNLLNERGFTELN</sequence>
<dbReference type="EMBL" id="JAEPQZ010000019">
    <property type="protein sequence ID" value="KAG2171726.1"/>
    <property type="molecule type" value="Genomic_DNA"/>
</dbReference>
<evidence type="ECO:0000313" key="2">
    <source>
        <dbReference type="EMBL" id="KAG2171726.1"/>
    </source>
</evidence>
<protein>
    <submittedName>
        <fullName evidence="2">Uncharacterized protein</fullName>
    </submittedName>
</protein>
<dbReference type="SUPFAM" id="SSF51735">
    <property type="entry name" value="NAD(P)-binding Rossmann-fold domains"/>
    <property type="match status" value="1"/>
</dbReference>
<dbReference type="InterPro" id="IPR052228">
    <property type="entry name" value="Sec_Metab_Biosynth_Oxidored"/>
</dbReference>
<gene>
    <name evidence="2" type="ORF">INT43_008106</name>
</gene>
<dbReference type="PANTHER" id="PTHR47534">
    <property type="entry name" value="YALI0E05731P"/>
    <property type="match status" value="1"/>
</dbReference>
<dbReference type="InterPro" id="IPR036291">
    <property type="entry name" value="NAD(P)-bd_dom_sf"/>
</dbReference>
<keyword evidence="1" id="KW-0560">Oxidoreductase</keyword>
<dbReference type="InterPro" id="IPR002347">
    <property type="entry name" value="SDR_fam"/>
</dbReference>
<dbReference type="Gene3D" id="3.40.50.720">
    <property type="entry name" value="NAD(P)-binding Rossmann-like Domain"/>
    <property type="match status" value="1"/>
</dbReference>
<dbReference type="Proteomes" id="UP000654370">
    <property type="component" value="Unassembled WGS sequence"/>
</dbReference>